<organism evidence="1 2">
    <name type="scientific">Tagetes erecta</name>
    <name type="common">African marigold</name>
    <dbReference type="NCBI Taxonomy" id="13708"/>
    <lineage>
        <taxon>Eukaryota</taxon>
        <taxon>Viridiplantae</taxon>
        <taxon>Streptophyta</taxon>
        <taxon>Embryophyta</taxon>
        <taxon>Tracheophyta</taxon>
        <taxon>Spermatophyta</taxon>
        <taxon>Magnoliopsida</taxon>
        <taxon>eudicotyledons</taxon>
        <taxon>Gunneridae</taxon>
        <taxon>Pentapetalae</taxon>
        <taxon>asterids</taxon>
        <taxon>campanulids</taxon>
        <taxon>Asterales</taxon>
        <taxon>Asteraceae</taxon>
        <taxon>Asteroideae</taxon>
        <taxon>Heliantheae alliance</taxon>
        <taxon>Tageteae</taxon>
        <taxon>Tagetes</taxon>
    </lineage>
</organism>
<accession>A0AAD8NQK4</accession>
<evidence type="ECO:0000313" key="1">
    <source>
        <dbReference type="EMBL" id="KAK1417061.1"/>
    </source>
</evidence>
<dbReference type="AlphaFoldDB" id="A0AAD8NQK4"/>
<gene>
    <name evidence="1" type="ORF">QVD17_26183</name>
</gene>
<proteinExistence type="predicted"/>
<protein>
    <submittedName>
        <fullName evidence="1">Uncharacterized protein</fullName>
    </submittedName>
</protein>
<dbReference type="EMBL" id="JAUHHV010000007">
    <property type="protein sequence ID" value="KAK1417061.1"/>
    <property type="molecule type" value="Genomic_DNA"/>
</dbReference>
<keyword evidence="2" id="KW-1185">Reference proteome</keyword>
<comment type="caution">
    <text evidence="1">The sequence shown here is derived from an EMBL/GenBank/DDBJ whole genome shotgun (WGS) entry which is preliminary data.</text>
</comment>
<evidence type="ECO:0000313" key="2">
    <source>
        <dbReference type="Proteomes" id="UP001229421"/>
    </source>
</evidence>
<sequence>MDAAAATIDKAIDDDRTMENNPERLSLWEGAIVYSNSVVYELLTHIFWFIMKDYCFFFWYSISNLPKKTLCSGWLASALLTNHDNMVVAYWRNSFRKLCESTTVGIKQLPSTLMYTTQ</sequence>
<name>A0AAD8NQK4_TARER</name>
<dbReference type="Proteomes" id="UP001229421">
    <property type="component" value="Unassembled WGS sequence"/>
</dbReference>
<reference evidence="1" key="1">
    <citation type="journal article" date="2023" name="bioRxiv">
        <title>Improved chromosome-level genome assembly for marigold (Tagetes erecta).</title>
        <authorList>
            <person name="Jiang F."/>
            <person name="Yuan L."/>
            <person name="Wang S."/>
            <person name="Wang H."/>
            <person name="Xu D."/>
            <person name="Wang A."/>
            <person name="Fan W."/>
        </authorList>
    </citation>
    <scope>NUCLEOTIDE SEQUENCE</scope>
    <source>
        <strain evidence="1">WSJ</strain>
        <tissue evidence="1">Leaf</tissue>
    </source>
</reference>